<feature type="compositionally biased region" description="Basic and acidic residues" evidence="1">
    <location>
        <begin position="1"/>
        <end position="26"/>
    </location>
</feature>
<reference evidence="2" key="1">
    <citation type="journal article" date="2014" name="Front. Microbiol.">
        <title>High frequency of phylogenetically diverse reductive dehalogenase-homologous genes in deep subseafloor sedimentary metagenomes.</title>
        <authorList>
            <person name="Kawai M."/>
            <person name="Futagami T."/>
            <person name="Toyoda A."/>
            <person name="Takaki Y."/>
            <person name="Nishi S."/>
            <person name="Hori S."/>
            <person name="Arai W."/>
            <person name="Tsubouchi T."/>
            <person name="Morono Y."/>
            <person name="Uchiyama I."/>
            <person name="Ito T."/>
            <person name="Fujiyama A."/>
            <person name="Inagaki F."/>
            <person name="Takami H."/>
        </authorList>
    </citation>
    <scope>NUCLEOTIDE SEQUENCE</scope>
    <source>
        <strain evidence="2">Expedition CK06-06</strain>
    </source>
</reference>
<evidence type="ECO:0000256" key="1">
    <source>
        <dbReference type="SAM" id="MobiDB-lite"/>
    </source>
</evidence>
<protein>
    <submittedName>
        <fullName evidence="2">Uncharacterized protein</fullName>
    </submittedName>
</protein>
<name>X1CXY9_9ZZZZ</name>
<feature type="compositionally biased region" description="Polar residues" evidence="1">
    <location>
        <begin position="36"/>
        <end position="48"/>
    </location>
</feature>
<gene>
    <name evidence="2" type="ORF">S01H4_56379</name>
</gene>
<feature type="region of interest" description="Disordered" evidence="1">
    <location>
        <begin position="75"/>
        <end position="105"/>
    </location>
</feature>
<accession>X1CXY9</accession>
<dbReference type="EMBL" id="BART01032663">
    <property type="protein sequence ID" value="GAH13371.1"/>
    <property type="molecule type" value="Genomic_DNA"/>
</dbReference>
<proteinExistence type="predicted"/>
<dbReference type="AlphaFoldDB" id="X1CXY9"/>
<comment type="caution">
    <text evidence="2">The sequence shown here is derived from an EMBL/GenBank/DDBJ whole genome shotgun (WGS) entry which is preliminary data.</text>
</comment>
<evidence type="ECO:0000313" key="2">
    <source>
        <dbReference type="EMBL" id="GAH13371.1"/>
    </source>
</evidence>
<feature type="non-terminal residue" evidence="2">
    <location>
        <position position="1"/>
    </location>
</feature>
<feature type="region of interest" description="Disordered" evidence="1">
    <location>
        <begin position="1"/>
        <end position="48"/>
    </location>
</feature>
<sequence>SQTYDRGDRSNLNEAQHAAEHQRLKTGDSGSEENQIESVVNQDQVAPTGNQIEKAPTALDTAQALNTSDSTLNRTNSLYGTADERGLPAMSSPDEYANVLKPQVV</sequence>
<organism evidence="2">
    <name type="scientific">marine sediment metagenome</name>
    <dbReference type="NCBI Taxonomy" id="412755"/>
    <lineage>
        <taxon>unclassified sequences</taxon>
        <taxon>metagenomes</taxon>
        <taxon>ecological metagenomes</taxon>
    </lineage>
</organism>